<organism evidence="1">
    <name type="scientific">uncultured bacterium BLR10</name>
    <dbReference type="NCBI Taxonomy" id="506513"/>
    <lineage>
        <taxon>Bacteria</taxon>
        <taxon>environmental samples</taxon>
    </lineage>
</organism>
<evidence type="ECO:0000313" key="1">
    <source>
        <dbReference type="EMBL" id="ACN58973.1"/>
    </source>
</evidence>
<protein>
    <submittedName>
        <fullName evidence="1">Uncharacterized protein</fullName>
    </submittedName>
</protein>
<gene>
    <name evidence="1" type="ORF">AKSOIL_0194</name>
</gene>
<dbReference type="AlphaFoldDB" id="C0INT7"/>
<dbReference type="EMBL" id="EU408357">
    <property type="protein sequence ID" value="ACN58973.1"/>
    <property type="molecule type" value="Genomic_DNA"/>
</dbReference>
<sequence>MILSHDHFALCRRLFCVPFKTPWILILGQTAISR</sequence>
<reference evidence="1" key="1">
    <citation type="journal article" date="2009" name="ISME J.">
        <title>Functional metagenomics reveals diverse beta-lactamases in a remote Alaskan soil.</title>
        <authorList>
            <person name="Allen H.K."/>
            <person name="Moe L.A."/>
            <person name="Rodbumrer J."/>
            <person name="Gaarder A."/>
            <person name="Handelsman J."/>
        </authorList>
    </citation>
    <scope>NUCLEOTIDE SEQUENCE</scope>
</reference>
<proteinExistence type="predicted"/>
<name>C0INT7_9BACT</name>
<accession>C0INT7</accession>